<dbReference type="InterPro" id="IPR000330">
    <property type="entry name" value="SNF2_N"/>
</dbReference>
<dbReference type="InterPro" id="IPR049730">
    <property type="entry name" value="SNF2/RAD54-like_C"/>
</dbReference>
<organism evidence="10 11">
    <name type="scientific">Acacia crassicarpa</name>
    <name type="common">northern wattle</name>
    <dbReference type="NCBI Taxonomy" id="499986"/>
    <lineage>
        <taxon>Eukaryota</taxon>
        <taxon>Viridiplantae</taxon>
        <taxon>Streptophyta</taxon>
        <taxon>Embryophyta</taxon>
        <taxon>Tracheophyta</taxon>
        <taxon>Spermatophyta</taxon>
        <taxon>Magnoliopsida</taxon>
        <taxon>eudicotyledons</taxon>
        <taxon>Gunneridae</taxon>
        <taxon>Pentapetalae</taxon>
        <taxon>rosids</taxon>
        <taxon>fabids</taxon>
        <taxon>Fabales</taxon>
        <taxon>Fabaceae</taxon>
        <taxon>Caesalpinioideae</taxon>
        <taxon>mimosoid clade</taxon>
        <taxon>Acacieae</taxon>
        <taxon>Acacia</taxon>
    </lineage>
</organism>
<keyword evidence="5" id="KW-0067">ATP-binding</keyword>
<evidence type="ECO:0000256" key="7">
    <source>
        <dbReference type="SAM" id="MobiDB-lite"/>
    </source>
</evidence>
<dbReference type="PANTHER" id="PTHR45821">
    <property type="entry name" value="SNF2 DOMAIN-CONTAINING PROTEIN CLASSY 2-RELATED"/>
    <property type="match status" value="1"/>
</dbReference>
<evidence type="ECO:0000256" key="2">
    <source>
        <dbReference type="ARBA" id="ARBA00022741"/>
    </source>
</evidence>
<dbReference type="Pfam" id="PF00176">
    <property type="entry name" value="SNF2-rel_dom"/>
    <property type="match status" value="1"/>
</dbReference>
<name>A0AAE1J5R9_9FABA</name>
<feature type="domain" description="Helicase C-terminal" evidence="9">
    <location>
        <begin position="871"/>
        <end position="1031"/>
    </location>
</feature>
<protein>
    <submittedName>
        <fullName evidence="10">Uncharacterized protein</fullName>
    </submittedName>
</protein>
<evidence type="ECO:0000256" key="6">
    <source>
        <dbReference type="ARBA" id="ARBA00023242"/>
    </source>
</evidence>
<dbReference type="GO" id="GO:0004386">
    <property type="term" value="F:helicase activity"/>
    <property type="evidence" value="ECO:0007669"/>
    <property type="project" value="UniProtKB-KW"/>
</dbReference>
<keyword evidence="3" id="KW-0378">Hydrolase</keyword>
<accession>A0AAE1J5R9</accession>
<comment type="caution">
    <text evidence="10">The sequence shown here is derived from an EMBL/GenBank/DDBJ whole genome shotgun (WGS) entry which is preliminary data.</text>
</comment>
<feature type="compositionally biased region" description="Basic and acidic residues" evidence="7">
    <location>
        <begin position="456"/>
        <end position="466"/>
    </location>
</feature>
<comment type="subcellular location">
    <subcellularLocation>
        <location evidence="1">Nucleus</location>
    </subcellularLocation>
</comment>
<reference evidence="10" key="1">
    <citation type="submission" date="2023-10" db="EMBL/GenBank/DDBJ databases">
        <title>Chromosome-level genome of the transformable northern wattle, Acacia crassicarpa.</title>
        <authorList>
            <person name="Massaro I."/>
            <person name="Sinha N.R."/>
            <person name="Poethig S."/>
            <person name="Leichty A.R."/>
        </authorList>
    </citation>
    <scope>NUCLEOTIDE SEQUENCE</scope>
    <source>
        <strain evidence="10">Acra3RX</strain>
        <tissue evidence="10">Leaf</tissue>
    </source>
</reference>
<dbReference type="GO" id="GO:0005634">
    <property type="term" value="C:nucleus"/>
    <property type="evidence" value="ECO:0007669"/>
    <property type="project" value="UniProtKB-SubCell"/>
</dbReference>
<keyword evidence="4" id="KW-0347">Helicase</keyword>
<feature type="region of interest" description="Disordered" evidence="7">
    <location>
        <begin position="384"/>
        <end position="410"/>
    </location>
</feature>
<dbReference type="EMBL" id="JAWXYG010000009">
    <property type="protein sequence ID" value="KAK4262513.1"/>
    <property type="molecule type" value="Genomic_DNA"/>
</dbReference>
<dbReference type="Pfam" id="PF00271">
    <property type="entry name" value="Helicase_C"/>
    <property type="match status" value="1"/>
</dbReference>
<feature type="region of interest" description="Disordered" evidence="7">
    <location>
        <begin position="444"/>
        <end position="482"/>
    </location>
</feature>
<dbReference type="InterPro" id="IPR044567">
    <property type="entry name" value="CLSY/DRD1"/>
</dbReference>
<feature type="domain" description="Helicase ATP-binding" evidence="8">
    <location>
        <begin position="534"/>
        <end position="731"/>
    </location>
</feature>
<dbReference type="InterPro" id="IPR038718">
    <property type="entry name" value="SNF2-like_sf"/>
</dbReference>
<dbReference type="GO" id="GO:0016787">
    <property type="term" value="F:hydrolase activity"/>
    <property type="evidence" value="ECO:0007669"/>
    <property type="project" value="UniProtKB-KW"/>
</dbReference>
<evidence type="ECO:0000313" key="11">
    <source>
        <dbReference type="Proteomes" id="UP001293593"/>
    </source>
</evidence>
<sequence>MHSGRGVAGRTRSRQGIAWKQYFDNNRRKQPEVELISSEEDSGDNVSDDDNDVILIKDIKPEEDNDKEMSERIQPRQVLNEREVEMASQEECSSSDTTESSSSDGGGGAEASPRGDDVEEGLIGSGSRSTATPPHHNDVEKYVTRSRGRGVASRTRSHFCASKLKNTKVGTFNNPISLDDEDEPEQEKEGHKTTMKPVDEDLASSSTSSDEDLASSSTSSDEDESPKVSRKRRRKVFDDFKISPEHLPGEGVAPLENSTSSSIEERNPKVVAKPLKVSSKLESEDMLERLWAVMNMADENPQETMNKASQSPESSEPEEDGKLCSVSSSEDEEGIPEDINPILSLKCTFGTEAPQPLEKSESEDESDLLWAELDDFLLNCEEDTDDEDASHQVENGHTNDPNPEGEESIASRCRRGDHVPAMNEEIGLVCIHCRHIIRDIKDCDPEFGKHPSGRPGGRDSYRRGDSDDSFSDGSQHENSGIGDKSRFLTYASTGTVWDIVPRAKKRMYNHQKEAFEFLWKNLAGGIVLDQLEKQLDFSGGGGCIISHAPGTGKTFLTIAFLKAFMRRYPSCRPMIIAPCNILDTWERELKKWQVGDSVPFHNLNKLELSGLETQSAISRFRPRRRGRRPNREVIRRIKACSWREGKSILGISYSLFDRLARKGDDELVKEALYELPGLVVFDEGHTARNDRSLLWEALSDIKTNRRISLSGTPFQNNFRELNNTIRLAKPNVPKGLKLELLLKSYDKVESHGERTQVMAQIRDVIKPFVHVHKGTVLEEKLPGLEESVVSLEPSPSQMSIFKYIQKLREDQEGCSNWFRFEHLMSVSSVHPSLFVDELTRVPKSERVQLNAILATLDLSTEAGVKTKFVLDFIKQSELLKEKVLIFSQYIHPLEFLAEQINARFHWRKGEQMMIIHGKTVEVTRQASIDAFNDPSSKARVMLASTRACYEGINLVGASRVILLDTLWNPSAERQAVSRAYRLGQKKVVYTYCLITAGTWDEQKLCIQAEKDELSELVFSASHDAAHRKNMSPNGFEDKLWENMGPKFGTKFTRRRVTVIPS</sequence>
<evidence type="ECO:0000256" key="1">
    <source>
        <dbReference type="ARBA" id="ARBA00004123"/>
    </source>
</evidence>
<dbReference type="InterPro" id="IPR001650">
    <property type="entry name" value="Helicase_C-like"/>
</dbReference>
<evidence type="ECO:0000259" key="9">
    <source>
        <dbReference type="PROSITE" id="PS51194"/>
    </source>
</evidence>
<feature type="region of interest" description="Disordered" evidence="7">
    <location>
        <begin position="1"/>
        <end position="268"/>
    </location>
</feature>
<proteinExistence type="predicted"/>
<keyword evidence="2" id="KW-0547">Nucleotide-binding</keyword>
<dbReference type="Proteomes" id="UP001293593">
    <property type="component" value="Unassembled WGS sequence"/>
</dbReference>
<evidence type="ECO:0000256" key="5">
    <source>
        <dbReference type="ARBA" id="ARBA00022840"/>
    </source>
</evidence>
<dbReference type="PROSITE" id="PS51192">
    <property type="entry name" value="HELICASE_ATP_BIND_1"/>
    <property type="match status" value="1"/>
</dbReference>
<dbReference type="SMART" id="SM00487">
    <property type="entry name" value="DEXDc"/>
    <property type="match status" value="1"/>
</dbReference>
<keyword evidence="6" id="KW-0539">Nucleus</keyword>
<feature type="compositionally biased region" description="Basic and acidic residues" evidence="7">
    <location>
        <begin position="236"/>
        <end position="248"/>
    </location>
</feature>
<evidence type="ECO:0000256" key="4">
    <source>
        <dbReference type="ARBA" id="ARBA00022806"/>
    </source>
</evidence>
<feature type="compositionally biased region" description="Acidic residues" evidence="7">
    <location>
        <begin position="37"/>
        <end position="52"/>
    </location>
</feature>
<evidence type="ECO:0000313" key="10">
    <source>
        <dbReference type="EMBL" id="KAK4262513.1"/>
    </source>
</evidence>
<feature type="region of interest" description="Disordered" evidence="7">
    <location>
        <begin position="295"/>
        <end position="336"/>
    </location>
</feature>
<gene>
    <name evidence="10" type="ORF">QN277_028065</name>
</gene>
<dbReference type="InterPro" id="IPR027417">
    <property type="entry name" value="P-loop_NTPase"/>
</dbReference>
<feature type="compositionally biased region" description="Low complexity" evidence="7">
    <location>
        <begin position="94"/>
        <end position="103"/>
    </location>
</feature>
<dbReference type="PROSITE" id="PS51194">
    <property type="entry name" value="HELICASE_CTER"/>
    <property type="match status" value="1"/>
</dbReference>
<evidence type="ECO:0000256" key="3">
    <source>
        <dbReference type="ARBA" id="ARBA00022801"/>
    </source>
</evidence>
<feature type="compositionally biased region" description="Basic and acidic residues" evidence="7">
    <location>
        <begin position="55"/>
        <end position="85"/>
    </location>
</feature>
<dbReference type="SUPFAM" id="SSF52540">
    <property type="entry name" value="P-loop containing nucleoside triphosphate hydrolases"/>
    <property type="match status" value="2"/>
</dbReference>
<dbReference type="AlphaFoldDB" id="A0AAE1J5R9"/>
<dbReference type="SMART" id="SM00490">
    <property type="entry name" value="HELICc"/>
    <property type="match status" value="1"/>
</dbReference>
<dbReference type="InterPro" id="IPR014001">
    <property type="entry name" value="Helicase_ATP-bd"/>
</dbReference>
<dbReference type="GO" id="GO:0080188">
    <property type="term" value="P:gene silencing by siRNA-directed DNA methylation"/>
    <property type="evidence" value="ECO:0007669"/>
    <property type="project" value="InterPro"/>
</dbReference>
<evidence type="ECO:0000259" key="8">
    <source>
        <dbReference type="PROSITE" id="PS51192"/>
    </source>
</evidence>
<dbReference type="PANTHER" id="PTHR45821:SF5">
    <property type="entry name" value="SNF2 DOMAIN-CONTAINING PROTEIN CLASSY 4"/>
    <property type="match status" value="1"/>
</dbReference>
<keyword evidence="11" id="KW-1185">Reference proteome</keyword>
<feature type="compositionally biased region" description="Polar residues" evidence="7">
    <location>
        <begin position="392"/>
        <end position="401"/>
    </location>
</feature>
<dbReference type="Gene3D" id="3.40.50.10810">
    <property type="entry name" value="Tandem AAA-ATPase domain"/>
    <property type="match status" value="1"/>
</dbReference>
<dbReference type="CDD" id="cd18793">
    <property type="entry name" value="SF2_C_SNF"/>
    <property type="match status" value="1"/>
</dbReference>
<dbReference type="Gene3D" id="3.40.50.300">
    <property type="entry name" value="P-loop containing nucleotide triphosphate hydrolases"/>
    <property type="match status" value="1"/>
</dbReference>
<dbReference type="GO" id="GO:0005524">
    <property type="term" value="F:ATP binding"/>
    <property type="evidence" value="ECO:0007669"/>
    <property type="project" value="UniProtKB-KW"/>
</dbReference>
<feature type="compositionally biased region" description="Low complexity" evidence="7">
    <location>
        <begin position="203"/>
        <end position="219"/>
    </location>
</feature>